<evidence type="ECO:0000313" key="4">
    <source>
        <dbReference type="EMBL" id="USU93049.1"/>
    </source>
</evidence>
<evidence type="ECO:0000313" key="6">
    <source>
        <dbReference type="Proteomes" id="UP000317717"/>
    </source>
</evidence>
<dbReference type="AlphaFoldDB" id="A0A0M3C2B3"/>
<reference evidence="2 5" key="1">
    <citation type="submission" date="2017-05" db="EMBL/GenBank/DDBJ databases">
        <authorList>
            <person name="Song R."/>
            <person name="Chenine A.L."/>
            <person name="Ruprecht R.M."/>
        </authorList>
    </citation>
    <scope>NUCLEOTIDE SEQUENCE [LARGE SCALE GENOMIC DNA]</scope>
    <source>
        <strain evidence="2 5">ARLG1955</strain>
    </source>
</reference>
<dbReference type="RefSeq" id="WP_014206549.1">
    <property type="nucleotide sequence ID" value="NZ_BBTX01000005.1"/>
</dbReference>
<dbReference type="Proteomes" id="UP001055514">
    <property type="component" value="Chromosome"/>
</dbReference>
<dbReference type="EMBL" id="BJLJ01000006">
    <property type="protein sequence ID" value="GEA67214.1"/>
    <property type="molecule type" value="Genomic_DNA"/>
</dbReference>
<evidence type="ECO:0000313" key="7">
    <source>
        <dbReference type="Proteomes" id="UP000501692"/>
    </source>
</evidence>
<reference evidence="1 6" key="2">
    <citation type="submission" date="2019-06" db="EMBL/GenBank/DDBJ databases">
        <title>Whole genome shotgun sequence of Acinetobacter pittii NBRC 110514.</title>
        <authorList>
            <person name="Hosoyama A."/>
            <person name="Uohara A."/>
            <person name="Ohji S."/>
            <person name="Ichikawa N."/>
        </authorList>
    </citation>
    <scope>NUCLEOTIDE SEQUENCE [LARGE SCALE GENOMIC DNA]</scope>
    <source>
        <strain evidence="1 6">NBRC 110514</strain>
    </source>
</reference>
<sequence>MKLDFTTIEKQAKLLQEEQEKIEQRDHEFQVALDKHRESLKNLFKDLFSDREIKTENGGHFCVTFGDFKISLLIETAKFENGVPVKLNSVNPVIIKCKKDKPIAKAQFTDATQYLDNHLDTPNYQYYFKQEDKTQLVQFSELPTYFQLVLDANA</sequence>
<gene>
    <name evidence="2" type="ORF">CAT59_02275</name>
    <name evidence="3" type="ORF">G8E09_10975</name>
    <name evidence="4" type="ORF">MWH18_11775</name>
    <name evidence="1" type="ORF">PA3_13720</name>
</gene>
<dbReference type="EMBL" id="CP049806">
    <property type="protein sequence ID" value="QIT18196.1"/>
    <property type="molecule type" value="Genomic_DNA"/>
</dbReference>
<dbReference type="EMBL" id="NGIR01000010">
    <property type="protein sequence ID" value="OTU30007.1"/>
    <property type="molecule type" value="Genomic_DNA"/>
</dbReference>
<dbReference type="EMBL" id="CP095407">
    <property type="protein sequence ID" value="USU93049.1"/>
    <property type="molecule type" value="Genomic_DNA"/>
</dbReference>
<accession>A0A0M3C2B3</accession>
<evidence type="ECO:0000313" key="1">
    <source>
        <dbReference type="EMBL" id="GEA67214.1"/>
    </source>
</evidence>
<dbReference type="OMA" id="ENGGHFC"/>
<reference evidence="4" key="4">
    <citation type="submission" date="2022-04" db="EMBL/GenBank/DDBJ databases">
        <title>Emergence of ST220 Acinetobacter pittii strain in bloodstream infection, which co-producing chromosomal NDM-1 and OXA-820 carbapenemases.</title>
        <authorList>
            <person name="Tian C."/>
            <person name="Xing M."/>
            <person name="Fu L."/>
            <person name="Xia D."/>
        </authorList>
    </citation>
    <scope>NUCLEOTIDE SEQUENCE</scope>
    <source>
        <strain evidence="4">TCM</strain>
    </source>
</reference>
<organism evidence="1 6">
    <name type="scientific">Acinetobacter pittii</name>
    <name type="common">Acinetobacter genomosp. 3</name>
    <dbReference type="NCBI Taxonomy" id="48296"/>
    <lineage>
        <taxon>Bacteria</taxon>
        <taxon>Pseudomonadati</taxon>
        <taxon>Pseudomonadota</taxon>
        <taxon>Gammaproteobacteria</taxon>
        <taxon>Moraxellales</taxon>
        <taxon>Moraxellaceae</taxon>
        <taxon>Acinetobacter</taxon>
        <taxon>Acinetobacter calcoaceticus/baumannii complex</taxon>
    </lineage>
</organism>
<name>A0A0M3C2B3_ACIPI</name>
<dbReference type="Proteomes" id="UP000195162">
    <property type="component" value="Unassembled WGS sequence"/>
</dbReference>
<dbReference type="Proteomes" id="UP000317717">
    <property type="component" value="Unassembled WGS sequence"/>
</dbReference>
<evidence type="ECO:0000313" key="5">
    <source>
        <dbReference type="Proteomes" id="UP000195162"/>
    </source>
</evidence>
<protein>
    <submittedName>
        <fullName evidence="1">Uncharacterized protein</fullName>
    </submittedName>
</protein>
<evidence type="ECO:0000313" key="3">
    <source>
        <dbReference type="EMBL" id="QIT18196.1"/>
    </source>
</evidence>
<dbReference type="Proteomes" id="UP000501692">
    <property type="component" value="Chromosome"/>
</dbReference>
<evidence type="ECO:0000313" key="2">
    <source>
        <dbReference type="EMBL" id="OTU30007.1"/>
    </source>
</evidence>
<reference evidence="3 7" key="3">
    <citation type="submission" date="2020-03" db="EMBL/GenBank/DDBJ databases">
        <authorList>
            <person name="Zhang L."/>
            <person name="Han X."/>
            <person name="Chen Y."/>
            <person name="Yu Y."/>
        </authorList>
    </citation>
    <scope>NUCLEOTIDE SEQUENCE [LARGE SCALE GENOMIC DNA]</scope>
    <source>
        <strain evidence="3 7">A1254</strain>
    </source>
</reference>
<proteinExistence type="predicted"/>